<evidence type="ECO:0000313" key="2">
    <source>
        <dbReference type="EMBL" id="MBK7422110.1"/>
    </source>
</evidence>
<sequence length="399" mass="43677">MRSNTSLSRILITIVLSACLAPATASEQASKSKPLQLNWELAIPDSRERPSQQLPERILQMGSDELIAVGNRIVPLNRRGLGSISLLDTKALILDAALDSQGNIWVGGRINQRAWFPGADMADAYLGKFTQTGQKLAEFTFGRRSWRQIVALHPSRDGGVLVTGPIENGTWLARISDQGKTSWEKTIGFGANAAITEGYDGNIAFLGLRKAASTSYPYEEEAVFWLLDPRGKVLAEHVIRPNLNAHRSRRYEALSIEASPDGYFALVGWRDPSDDKPLTVAKVSLTGTVQWNVPLRHTATPRPGRSAVWKKCHQKHAVLENGDLLVTCSIEGEIVLSRLDGQSGNEKVQRAALPPCHEKRPAVITPVPVKKNFVLLFGSRPSNNVAASCSWLAELALEP</sequence>
<dbReference type="AlphaFoldDB" id="A0A9D7F4S9"/>
<comment type="caution">
    <text evidence="2">The sequence shown here is derived from an EMBL/GenBank/DDBJ whole genome shotgun (WGS) entry which is preliminary data.</text>
</comment>
<feature type="signal peptide" evidence="1">
    <location>
        <begin position="1"/>
        <end position="25"/>
    </location>
</feature>
<proteinExistence type="predicted"/>
<evidence type="ECO:0000313" key="3">
    <source>
        <dbReference type="Proteomes" id="UP000886602"/>
    </source>
</evidence>
<organism evidence="2 3">
    <name type="scientific">Candidatus Propionivibrio dominans</name>
    <dbReference type="NCBI Taxonomy" id="2954373"/>
    <lineage>
        <taxon>Bacteria</taxon>
        <taxon>Pseudomonadati</taxon>
        <taxon>Pseudomonadota</taxon>
        <taxon>Betaproteobacteria</taxon>
        <taxon>Rhodocyclales</taxon>
        <taxon>Rhodocyclaceae</taxon>
        <taxon>Propionivibrio</taxon>
    </lineage>
</organism>
<keyword evidence="1" id="KW-0732">Signal</keyword>
<reference evidence="2" key="1">
    <citation type="submission" date="2020-10" db="EMBL/GenBank/DDBJ databases">
        <title>Connecting structure to function with the recovery of over 1000 high-quality activated sludge metagenome-assembled genomes encoding full-length rRNA genes using long-read sequencing.</title>
        <authorList>
            <person name="Singleton C.M."/>
            <person name="Petriglieri F."/>
            <person name="Kristensen J.M."/>
            <person name="Kirkegaard R.H."/>
            <person name="Michaelsen T.Y."/>
            <person name="Andersen M.H."/>
            <person name="Karst S.M."/>
            <person name="Dueholm M.S."/>
            <person name="Nielsen P.H."/>
            <person name="Albertsen M."/>
        </authorList>
    </citation>
    <scope>NUCLEOTIDE SEQUENCE</scope>
    <source>
        <strain evidence="2">EsbW_18-Q3-R4-48_MAXAC.044</strain>
    </source>
</reference>
<dbReference type="EMBL" id="JADJNC010000004">
    <property type="protein sequence ID" value="MBK7422110.1"/>
    <property type="molecule type" value="Genomic_DNA"/>
</dbReference>
<evidence type="ECO:0000256" key="1">
    <source>
        <dbReference type="SAM" id="SignalP"/>
    </source>
</evidence>
<accession>A0A9D7F4S9</accession>
<name>A0A9D7F4S9_9RHOO</name>
<gene>
    <name evidence="2" type="ORF">IPJ48_02860</name>
</gene>
<dbReference type="Proteomes" id="UP000886602">
    <property type="component" value="Unassembled WGS sequence"/>
</dbReference>
<protein>
    <submittedName>
        <fullName evidence="2">Uncharacterized protein</fullName>
    </submittedName>
</protein>
<feature type="chain" id="PRO_5038528301" evidence="1">
    <location>
        <begin position="26"/>
        <end position="399"/>
    </location>
</feature>
<dbReference type="SUPFAM" id="SSF63829">
    <property type="entry name" value="Calcium-dependent phosphotriesterase"/>
    <property type="match status" value="1"/>
</dbReference>